<dbReference type="Proteomes" id="UP001177023">
    <property type="component" value="Unassembled WGS sequence"/>
</dbReference>
<evidence type="ECO:0000313" key="2">
    <source>
        <dbReference type="Proteomes" id="UP001177023"/>
    </source>
</evidence>
<feature type="non-terminal residue" evidence="1">
    <location>
        <position position="1"/>
    </location>
</feature>
<organism evidence="1 2">
    <name type="scientific">Mesorhabditis spiculigera</name>
    <dbReference type="NCBI Taxonomy" id="96644"/>
    <lineage>
        <taxon>Eukaryota</taxon>
        <taxon>Metazoa</taxon>
        <taxon>Ecdysozoa</taxon>
        <taxon>Nematoda</taxon>
        <taxon>Chromadorea</taxon>
        <taxon>Rhabditida</taxon>
        <taxon>Rhabditina</taxon>
        <taxon>Rhabditomorpha</taxon>
        <taxon>Rhabditoidea</taxon>
        <taxon>Rhabditidae</taxon>
        <taxon>Mesorhabditinae</taxon>
        <taxon>Mesorhabditis</taxon>
    </lineage>
</organism>
<dbReference type="AlphaFoldDB" id="A0AA36DGR1"/>
<sequence>MRGWLLAEIQFGAETVEHLQCLLPFNGSELRIRWQGPATDLQPIWNFIQRAIAMPLANYQEVLVSFWPALPLEELRADVFTGFRMVPSMEGDQWIYTQSSEGLGTDLKRRHLQPLHQSRCVHASALP</sequence>
<comment type="caution">
    <text evidence="1">The sequence shown here is derived from an EMBL/GenBank/DDBJ whole genome shotgun (WGS) entry which is preliminary data.</text>
</comment>
<name>A0AA36DGR1_9BILA</name>
<evidence type="ECO:0000313" key="1">
    <source>
        <dbReference type="EMBL" id="CAJ0587349.1"/>
    </source>
</evidence>
<reference evidence="1" key="1">
    <citation type="submission" date="2023-06" db="EMBL/GenBank/DDBJ databases">
        <authorList>
            <person name="Delattre M."/>
        </authorList>
    </citation>
    <scope>NUCLEOTIDE SEQUENCE</scope>
    <source>
        <strain evidence="1">AF72</strain>
    </source>
</reference>
<accession>A0AA36DGR1</accession>
<gene>
    <name evidence="1" type="ORF">MSPICULIGERA_LOCUS25322</name>
</gene>
<proteinExistence type="predicted"/>
<keyword evidence="2" id="KW-1185">Reference proteome</keyword>
<protein>
    <submittedName>
        <fullName evidence="1">Uncharacterized protein</fullName>
    </submittedName>
</protein>
<dbReference type="EMBL" id="CATQJA010002710">
    <property type="protein sequence ID" value="CAJ0587349.1"/>
    <property type="molecule type" value="Genomic_DNA"/>
</dbReference>